<evidence type="ECO:0000313" key="1">
    <source>
        <dbReference type="EMBL" id="OJG80761.1"/>
    </source>
</evidence>
<dbReference type="Proteomes" id="UP000182152">
    <property type="component" value="Unassembled WGS sequence"/>
</dbReference>
<reference evidence="1 2" key="1">
    <citation type="submission" date="2014-12" db="EMBL/GenBank/DDBJ databases">
        <title>Draft genome sequences of 29 type strains of Enterococci.</title>
        <authorList>
            <person name="Zhong Z."/>
            <person name="Sun Z."/>
            <person name="Liu W."/>
            <person name="Zhang W."/>
            <person name="Zhang H."/>
        </authorList>
    </citation>
    <scope>NUCLEOTIDE SEQUENCE [LARGE SCALE GENOMIC DNA]</scope>
    <source>
        <strain evidence="1 2">DSM 15687</strain>
    </source>
</reference>
<keyword evidence="2" id="KW-1185">Reference proteome</keyword>
<dbReference type="STRING" id="150033.RV14_GL000503"/>
<dbReference type="EMBL" id="JXLB01000013">
    <property type="protein sequence ID" value="OJG80761.1"/>
    <property type="molecule type" value="Genomic_DNA"/>
</dbReference>
<accession>A0A1L8WIC6</accession>
<comment type="caution">
    <text evidence="1">The sequence shown here is derived from an EMBL/GenBank/DDBJ whole genome shotgun (WGS) entry which is preliminary data.</text>
</comment>
<organism evidence="1 2">
    <name type="scientific">Enterococcus ratti</name>
    <dbReference type="NCBI Taxonomy" id="150033"/>
    <lineage>
        <taxon>Bacteria</taxon>
        <taxon>Bacillati</taxon>
        <taxon>Bacillota</taxon>
        <taxon>Bacilli</taxon>
        <taxon>Lactobacillales</taxon>
        <taxon>Enterococcaceae</taxon>
        <taxon>Enterococcus</taxon>
    </lineage>
</organism>
<proteinExistence type="predicted"/>
<dbReference type="RefSeq" id="WP_010751852.1">
    <property type="nucleotide sequence ID" value="NZ_JXLB01000013.1"/>
</dbReference>
<sequence length="104" mass="12691">MQYQEFKEWLENNSNSKHIFLTKWKNYQISKNSKRTGKTKKWDDDKIIRTGEEEWKKIVANTYQKLKSHLGIPKYNGYQEWIDFIEKNEILESFDNSILEIELE</sequence>
<dbReference type="AlphaFoldDB" id="A0A1L8WIC6"/>
<gene>
    <name evidence="1" type="ORF">RV14_GL000503</name>
</gene>
<protein>
    <submittedName>
        <fullName evidence="1">Uncharacterized protein</fullName>
    </submittedName>
</protein>
<evidence type="ECO:0000313" key="2">
    <source>
        <dbReference type="Proteomes" id="UP000182152"/>
    </source>
</evidence>
<dbReference type="OrthoDB" id="2361267at2"/>
<name>A0A1L8WIC6_9ENTE</name>